<dbReference type="AlphaFoldDB" id="A0AA37V3E3"/>
<feature type="chain" id="PRO_5041266987" description="LVIVD repeat protein" evidence="2">
    <location>
        <begin position="21"/>
        <end position="434"/>
    </location>
</feature>
<dbReference type="SUPFAM" id="SSF82171">
    <property type="entry name" value="DPP6 N-terminal domain-like"/>
    <property type="match status" value="1"/>
</dbReference>
<protein>
    <recommendedName>
        <fullName evidence="5">LVIVD repeat protein</fullName>
    </recommendedName>
</protein>
<dbReference type="EMBL" id="BRXS01000005">
    <property type="protein sequence ID" value="GLC26622.1"/>
    <property type="molecule type" value="Genomic_DNA"/>
</dbReference>
<evidence type="ECO:0000256" key="1">
    <source>
        <dbReference type="SAM" id="MobiDB-lite"/>
    </source>
</evidence>
<dbReference type="RefSeq" id="WP_284351079.1">
    <property type="nucleotide sequence ID" value="NZ_BRXS01000005.1"/>
</dbReference>
<feature type="signal peptide" evidence="2">
    <location>
        <begin position="1"/>
        <end position="20"/>
    </location>
</feature>
<reference evidence="3" key="1">
    <citation type="submission" date="2022-08" db="EMBL/GenBank/DDBJ databases">
        <title>Draft genome sequencing of Roseisolibacter agri AW1220.</title>
        <authorList>
            <person name="Tobiishi Y."/>
            <person name="Tonouchi A."/>
        </authorList>
    </citation>
    <scope>NUCLEOTIDE SEQUENCE</scope>
    <source>
        <strain evidence="3">AW1220</strain>
    </source>
</reference>
<name>A0AA37V3E3_9BACT</name>
<dbReference type="InterPro" id="IPR013211">
    <property type="entry name" value="LVIVD"/>
</dbReference>
<proteinExistence type="predicted"/>
<dbReference type="PROSITE" id="PS51257">
    <property type="entry name" value="PROKAR_LIPOPROTEIN"/>
    <property type="match status" value="1"/>
</dbReference>
<evidence type="ECO:0008006" key="5">
    <source>
        <dbReference type="Google" id="ProtNLM"/>
    </source>
</evidence>
<accession>A0AA37V3E3</accession>
<comment type="caution">
    <text evidence="3">The sequence shown here is derived from an EMBL/GenBank/DDBJ whole genome shotgun (WGS) entry which is preliminary data.</text>
</comment>
<gene>
    <name evidence="3" type="ORF">rosag_31350</name>
</gene>
<dbReference type="Proteomes" id="UP001161325">
    <property type="component" value="Unassembled WGS sequence"/>
</dbReference>
<keyword evidence="2" id="KW-0732">Signal</keyword>
<evidence type="ECO:0000313" key="3">
    <source>
        <dbReference type="EMBL" id="GLC26622.1"/>
    </source>
</evidence>
<keyword evidence="4" id="KW-1185">Reference proteome</keyword>
<feature type="region of interest" description="Disordered" evidence="1">
    <location>
        <begin position="21"/>
        <end position="46"/>
    </location>
</feature>
<organism evidence="3 4">
    <name type="scientific">Roseisolibacter agri</name>
    <dbReference type="NCBI Taxonomy" id="2014610"/>
    <lineage>
        <taxon>Bacteria</taxon>
        <taxon>Pseudomonadati</taxon>
        <taxon>Gemmatimonadota</taxon>
        <taxon>Gemmatimonadia</taxon>
        <taxon>Gemmatimonadales</taxon>
        <taxon>Gemmatimonadaceae</taxon>
        <taxon>Roseisolibacter</taxon>
    </lineage>
</organism>
<sequence>MRRPTILLTLVLTATLAACSSGDDGGSGTVEPPPTPGTGSNGGTSTPAAIAVVGQGVVTDRVTAEVTARGQWVYTSSWGQRYAKGNVVYVWNGAGNVPVLTDTLIIDGVGTTGDVQVSDDGSLLVVATEPRPEGSLVLYSLADPAHPRFITRYKTPNLANGVHTAQVSRVNGKLYAFAAIDPAPGAPARLTIVDLSNPSAPTEVWSQTMGQPFVHDTFVRDGLLFTANWDEGVVVWDIGGGARGGSVSAPVRMGNVVTRPSMSGQGASVHNVWWLHTDGRKRFLAVGEELTTGSTIGNSSAGDVHIVDINDLANPSSWREVAVYRVTNSGTHNFVADEARGILYAAYYDGGVRAIDVRGDLGTCTAAEKTTDGRCDLVKMGREIGVALAGSPRTREPRTGQEAPPFVWGVELTSDALWASDMMGGLFKLRPLTR</sequence>
<dbReference type="Pfam" id="PF08309">
    <property type="entry name" value="LVIVD"/>
    <property type="match status" value="1"/>
</dbReference>
<evidence type="ECO:0000256" key="2">
    <source>
        <dbReference type="SAM" id="SignalP"/>
    </source>
</evidence>
<evidence type="ECO:0000313" key="4">
    <source>
        <dbReference type="Proteomes" id="UP001161325"/>
    </source>
</evidence>